<name>A0ABQ5MMY3_9FLAO</name>
<feature type="domain" description="Phage tail collar" evidence="1">
    <location>
        <begin position="8"/>
        <end position="64"/>
    </location>
</feature>
<accession>A0ABQ5MMY3</accession>
<organism evidence="2 3">
    <name type="scientific">Neptunitalea lumnitzerae</name>
    <dbReference type="NCBI Taxonomy" id="2965509"/>
    <lineage>
        <taxon>Bacteria</taxon>
        <taxon>Pseudomonadati</taxon>
        <taxon>Bacteroidota</taxon>
        <taxon>Flavobacteriia</taxon>
        <taxon>Flavobacteriales</taxon>
        <taxon>Flavobacteriaceae</taxon>
        <taxon>Neptunitalea</taxon>
    </lineage>
</organism>
<dbReference type="InterPro" id="IPR011083">
    <property type="entry name" value="Phage_tail_collar_dom"/>
</dbReference>
<proteinExistence type="predicted"/>
<evidence type="ECO:0000313" key="3">
    <source>
        <dbReference type="Proteomes" id="UP001143543"/>
    </source>
</evidence>
<dbReference type="InterPro" id="IPR037053">
    <property type="entry name" value="Phage_tail_collar_dom_sf"/>
</dbReference>
<dbReference type="EMBL" id="BRVO01000004">
    <property type="protein sequence ID" value="GLB50762.1"/>
    <property type="molecule type" value="Genomic_DNA"/>
</dbReference>
<dbReference type="SUPFAM" id="SSF88874">
    <property type="entry name" value="Receptor-binding domain of short tail fibre protein gp12"/>
    <property type="match status" value="1"/>
</dbReference>
<reference evidence="2" key="1">
    <citation type="submission" date="2022-07" db="EMBL/GenBank/DDBJ databases">
        <title>Taxonomy of Novel Oxalotrophic and Methylotrophic Bacteria.</title>
        <authorList>
            <person name="Sahin N."/>
            <person name="Tani A."/>
        </authorList>
    </citation>
    <scope>NUCLEOTIDE SEQUENCE</scope>
    <source>
        <strain evidence="2">Y10</strain>
    </source>
</reference>
<comment type="caution">
    <text evidence="2">The sequence shown here is derived from an EMBL/GenBank/DDBJ whole genome shotgun (WGS) entry which is preliminary data.</text>
</comment>
<sequence length="188" mass="20253">METNEYLGMVKLFAGNYAPLNWSFCNGALLEISKYQALFSVIGNFYGGDGRTTFALPDLRSRVPVGMGASPGHINYELGQLGGNETTYLTTSNLPAHTHNAHLMISNENANLRTPDASGVSSLAVNGELNGREFAPFLNYINESPNTPLNSTSVVNGSTGGNAPFDIRQPYVALNYIICIDGLYPPRS</sequence>
<protein>
    <submittedName>
        <fullName evidence="2">Microcystin dependent MdpB family protein</fullName>
    </submittedName>
</protein>
<dbReference type="Pfam" id="PF07484">
    <property type="entry name" value="Collar"/>
    <property type="match status" value="1"/>
</dbReference>
<evidence type="ECO:0000313" key="2">
    <source>
        <dbReference type="EMBL" id="GLB50762.1"/>
    </source>
</evidence>
<gene>
    <name evidence="2" type="ORF">Y10_31300</name>
</gene>
<evidence type="ECO:0000259" key="1">
    <source>
        <dbReference type="Pfam" id="PF07484"/>
    </source>
</evidence>
<dbReference type="Proteomes" id="UP001143543">
    <property type="component" value="Unassembled WGS sequence"/>
</dbReference>
<keyword evidence="3" id="KW-1185">Reference proteome</keyword>
<dbReference type="Gene3D" id="3.90.1340.10">
    <property type="entry name" value="Phage tail collar domain"/>
    <property type="match status" value="1"/>
</dbReference>
<dbReference type="RefSeq" id="WP_281766394.1">
    <property type="nucleotide sequence ID" value="NZ_BRVO01000004.1"/>
</dbReference>